<accession>A0A561BLJ2</accession>
<dbReference type="Proteomes" id="UP000318380">
    <property type="component" value="Unassembled WGS sequence"/>
</dbReference>
<dbReference type="AlphaFoldDB" id="A0A561BLJ2"/>
<protein>
    <recommendedName>
        <fullName evidence="3">TetR family transcriptional regulator</fullName>
    </recommendedName>
</protein>
<name>A0A561BLJ2_9ACTN</name>
<sequence length="235" mass="25052">MAKERSRSTTGGRPAQITLADIEREGRRMGLTALTVGGVASALGVTPTALYRHVDGKLGLERLVGESVLAEFVLVDDPGQDAPRYLLSLAHQLRAFALAEPGITAYLQTFFPRGESGARLQREAIESLGRRGYDPAVGAMLSGTVAQLAISLTAAEQRHLPADDNGPLSRELENAEEVLESDAVLATAHGGLPNITEEDYFRMVMTACIRGLTDTATPGRPALEVLIDLGLYDQG</sequence>
<organism evidence="1 2">
    <name type="scientific">Kribbella amoyensis</name>
    <dbReference type="NCBI Taxonomy" id="996641"/>
    <lineage>
        <taxon>Bacteria</taxon>
        <taxon>Bacillati</taxon>
        <taxon>Actinomycetota</taxon>
        <taxon>Actinomycetes</taxon>
        <taxon>Propionibacteriales</taxon>
        <taxon>Kribbellaceae</taxon>
        <taxon>Kribbella</taxon>
    </lineage>
</organism>
<dbReference type="SUPFAM" id="SSF48498">
    <property type="entry name" value="Tetracyclin repressor-like, C-terminal domain"/>
    <property type="match status" value="1"/>
</dbReference>
<dbReference type="InterPro" id="IPR036271">
    <property type="entry name" value="Tet_transcr_reg_TetR-rel_C_sf"/>
</dbReference>
<dbReference type="EMBL" id="VIVK01000001">
    <property type="protein sequence ID" value="TWD79707.1"/>
    <property type="molecule type" value="Genomic_DNA"/>
</dbReference>
<keyword evidence="2" id="KW-1185">Reference proteome</keyword>
<reference evidence="1 2" key="1">
    <citation type="submission" date="2019-06" db="EMBL/GenBank/DDBJ databases">
        <title>Sequencing the genomes of 1000 actinobacteria strains.</title>
        <authorList>
            <person name="Klenk H.-P."/>
        </authorList>
    </citation>
    <scope>NUCLEOTIDE SEQUENCE [LARGE SCALE GENOMIC DNA]</scope>
    <source>
        <strain evidence="1 2">DSM 24683</strain>
    </source>
</reference>
<dbReference type="OrthoDB" id="4540879at2"/>
<gene>
    <name evidence="1" type="ORF">FB561_0771</name>
</gene>
<proteinExistence type="predicted"/>
<comment type="caution">
    <text evidence="1">The sequence shown here is derived from an EMBL/GenBank/DDBJ whole genome shotgun (WGS) entry which is preliminary data.</text>
</comment>
<evidence type="ECO:0000313" key="2">
    <source>
        <dbReference type="Proteomes" id="UP000318380"/>
    </source>
</evidence>
<dbReference type="InterPro" id="IPR009057">
    <property type="entry name" value="Homeodomain-like_sf"/>
</dbReference>
<dbReference type="RefSeq" id="WP_145803058.1">
    <property type="nucleotide sequence ID" value="NZ_VIVK01000001.1"/>
</dbReference>
<dbReference type="SUPFAM" id="SSF46689">
    <property type="entry name" value="Homeodomain-like"/>
    <property type="match status" value="1"/>
</dbReference>
<dbReference type="InterPro" id="IPR023772">
    <property type="entry name" value="DNA-bd_HTH_TetR-type_CS"/>
</dbReference>
<dbReference type="Gene3D" id="1.10.357.10">
    <property type="entry name" value="Tetracycline Repressor, domain 2"/>
    <property type="match status" value="1"/>
</dbReference>
<evidence type="ECO:0008006" key="3">
    <source>
        <dbReference type="Google" id="ProtNLM"/>
    </source>
</evidence>
<dbReference type="PROSITE" id="PS01081">
    <property type="entry name" value="HTH_TETR_1"/>
    <property type="match status" value="1"/>
</dbReference>
<evidence type="ECO:0000313" key="1">
    <source>
        <dbReference type="EMBL" id="TWD79707.1"/>
    </source>
</evidence>